<proteinExistence type="inferred from homology"/>
<keyword evidence="5" id="KW-1185">Reference proteome</keyword>
<dbReference type="PANTHER" id="PTHR47941">
    <property type="entry name" value="PENTATRICOPEPTIDE REPEAT-CONTAINING PROTEIN 3, MITOCHONDRIAL"/>
    <property type="match status" value="1"/>
</dbReference>
<feature type="repeat" description="PPR" evidence="3">
    <location>
        <begin position="172"/>
        <end position="206"/>
    </location>
</feature>
<dbReference type="Gene3D" id="1.25.40.10">
    <property type="entry name" value="Tetratricopeptide repeat domain"/>
    <property type="match status" value="5"/>
</dbReference>
<dbReference type="Pfam" id="PF01535">
    <property type="entry name" value="PPR"/>
    <property type="match status" value="3"/>
</dbReference>
<feature type="repeat" description="PPR" evidence="3">
    <location>
        <begin position="498"/>
        <end position="532"/>
    </location>
</feature>
<comment type="similarity">
    <text evidence="1">Belongs to the PPR family. P subfamily.</text>
</comment>
<feature type="repeat" description="PPR" evidence="3">
    <location>
        <begin position="207"/>
        <end position="241"/>
    </location>
</feature>
<dbReference type="NCBIfam" id="TIGR00756">
    <property type="entry name" value="PPR"/>
    <property type="match status" value="6"/>
</dbReference>
<sequence length="708" mass="78611">MLRLGRARALRGASISFSTSSSIESRPSHLSSDPNIDLALAIANLVNAHHAGHWPPSLDAALSALARSHASDLTPSALLRPSPSSAALRRPSAAGPLLLWSRHHLPLDPRAAAKALHLLLRSRALRPALDFLLSLPPSSFPDHSFNALVRRLAAAGHLRSAVRLFRIIPFPSVFSYNSLLAPLLRRGRTRAASALFDEMLATAVRPDVCTFNTLIRGFCLNSMVDEAFRLFNEMPRHGCAPDVVTYNTLVDGLCRAGKVRIAHNLLNGMRTKSSDLAPNVVSYTTLIRGYCSKLLPDEAVELFHQMVALGLKPNKITYNTLIQGLCEAQRMDLVKGIMEPGDDGGKKLTFRPDTCTFNTLIAAHCNLGSISDALNVFERMAEMRVKRDSATYSTMIKGLCEKGEFARAEELVDELLEKEVFRKRGIPLLAAYNPIFDYLCQNGKTEKARMLLQQLLDKQAKVDVAAFKTVILGHCKEERLREGYELLVSMGKRELVPDAATFQTLIEGFMQQEKIGFAWEAFRKMLNTWHRPSTGTFHSVLVGLAKKSRYAKEAGELVTLMVERKIRPNIDLSTNVVSSLFGDNLNDTALKIVGLLYHNGYRVKMEELIPSLCQNQKFLEAKEMLLFSLEKCENVNDDVYGLVIGGLCLSGRASEAFRVLYEMNERASAHVSSSCLYALKLALEESGRWKEAEFVSRQMNRANKRIGS</sequence>
<reference evidence="4 5" key="1">
    <citation type="journal article" date="2019" name="Nat. Plants">
        <title>Genome sequencing of Musa balbisiana reveals subgenome evolution and function divergence in polyploid bananas.</title>
        <authorList>
            <person name="Yao X."/>
        </authorList>
    </citation>
    <scope>NUCLEOTIDE SEQUENCE [LARGE SCALE GENOMIC DNA]</scope>
    <source>
        <strain evidence="5">cv. DH-PKW</strain>
        <tissue evidence="4">Leaves</tissue>
    </source>
</reference>
<organism evidence="4 5">
    <name type="scientific">Musa balbisiana</name>
    <name type="common">Banana</name>
    <dbReference type="NCBI Taxonomy" id="52838"/>
    <lineage>
        <taxon>Eukaryota</taxon>
        <taxon>Viridiplantae</taxon>
        <taxon>Streptophyta</taxon>
        <taxon>Embryophyta</taxon>
        <taxon>Tracheophyta</taxon>
        <taxon>Spermatophyta</taxon>
        <taxon>Magnoliopsida</taxon>
        <taxon>Liliopsida</taxon>
        <taxon>Zingiberales</taxon>
        <taxon>Musaceae</taxon>
        <taxon>Musa</taxon>
    </lineage>
</organism>
<feature type="repeat" description="PPR" evidence="3">
    <location>
        <begin position="279"/>
        <end position="313"/>
    </location>
</feature>
<keyword evidence="2" id="KW-0677">Repeat</keyword>
<evidence type="ECO:0000256" key="2">
    <source>
        <dbReference type="ARBA" id="ARBA00022737"/>
    </source>
</evidence>
<dbReference type="Proteomes" id="UP000317650">
    <property type="component" value="Chromosome 3"/>
</dbReference>
<feature type="repeat" description="PPR" evidence="3">
    <location>
        <begin position="463"/>
        <end position="497"/>
    </location>
</feature>
<dbReference type="AlphaFoldDB" id="A0A4S8JAC4"/>
<dbReference type="Pfam" id="PF13041">
    <property type="entry name" value="PPR_2"/>
    <property type="match status" value="4"/>
</dbReference>
<evidence type="ECO:0008006" key="6">
    <source>
        <dbReference type="Google" id="ProtNLM"/>
    </source>
</evidence>
<evidence type="ECO:0000313" key="4">
    <source>
        <dbReference type="EMBL" id="THU58495.1"/>
    </source>
</evidence>
<feature type="repeat" description="PPR" evidence="3">
    <location>
        <begin position="242"/>
        <end position="276"/>
    </location>
</feature>
<gene>
    <name evidence="4" type="ORF">C4D60_Mb03t14890</name>
</gene>
<dbReference type="InterPro" id="IPR011990">
    <property type="entry name" value="TPR-like_helical_dom_sf"/>
</dbReference>
<evidence type="ECO:0000256" key="3">
    <source>
        <dbReference type="PROSITE-ProRule" id="PRU00708"/>
    </source>
</evidence>
<evidence type="ECO:0000256" key="1">
    <source>
        <dbReference type="ARBA" id="ARBA00007626"/>
    </source>
</evidence>
<dbReference type="STRING" id="52838.A0A4S8JAC4"/>
<dbReference type="PROSITE" id="PS51375">
    <property type="entry name" value="PPR"/>
    <property type="match status" value="8"/>
</dbReference>
<protein>
    <recommendedName>
        <fullName evidence="6">Pentacotripeptide-repeat region of PRORP domain-containing protein</fullName>
    </recommendedName>
</protein>
<feature type="repeat" description="PPR" evidence="3">
    <location>
        <begin position="388"/>
        <end position="422"/>
    </location>
</feature>
<comment type="caution">
    <text evidence="4">The sequence shown here is derived from an EMBL/GenBank/DDBJ whole genome shotgun (WGS) entry which is preliminary data.</text>
</comment>
<name>A0A4S8JAC4_MUSBA</name>
<evidence type="ECO:0000313" key="5">
    <source>
        <dbReference type="Proteomes" id="UP000317650"/>
    </source>
</evidence>
<feature type="repeat" description="PPR" evidence="3">
    <location>
        <begin position="353"/>
        <end position="387"/>
    </location>
</feature>
<dbReference type="FunFam" id="1.25.40.10:FF:000294">
    <property type="entry name" value="Pentatricopeptide repeat-containing protein At1g09900"/>
    <property type="match status" value="1"/>
</dbReference>
<dbReference type="InterPro" id="IPR002885">
    <property type="entry name" value="PPR_rpt"/>
</dbReference>
<dbReference type="EMBL" id="PYDT01000006">
    <property type="protein sequence ID" value="THU58495.1"/>
    <property type="molecule type" value="Genomic_DNA"/>
</dbReference>
<accession>A0A4S8JAC4</accession>